<evidence type="ECO:0000313" key="2">
    <source>
        <dbReference type="EMBL" id="MFD1398403.1"/>
    </source>
</evidence>
<organism evidence="2 3">
    <name type="scientific">Lacticaseibacillus suilingensis</name>
    <dbReference type="NCBI Taxonomy" id="2799577"/>
    <lineage>
        <taxon>Bacteria</taxon>
        <taxon>Bacillati</taxon>
        <taxon>Bacillota</taxon>
        <taxon>Bacilli</taxon>
        <taxon>Lactobacillales</taxon>
        <taxon>Lactobacillaceae</taxon>
        <taxon>Lacticaseibacillus</taxon>
    </lineage>
</organism>
<reference evidence="3" key="1">
    <citation type="journal article" date="2019" name="Int. J. Syst. Evol. Microbiol.">
        <title>The Global Catalogue of Microorganisms (GCM) 10K type strain sequencing project: providing services to taxonomists for standard genome sequencing and annotation.</title>
        <authorList>
            <consortium name="The Broad Institute Genomics Platform"/>
            <consortium name="The Broad Institute Genome Sequencing Center for Infectious Disease"/>
            <person name="Wu L."/>
            <person name="Ma J."/>
        </authorList>
    </citation>
    <scope>NUCLEOTIDE SEQUENCE [LARGE SCALE GENOMIC DNA]</scope>
    <source>
        <strain evidence="3">CCM 9110</strain>
    </source>
</reference>
<proteinExistence type="predicted"/>
<gene>
    <name evidence="2" type="ORF">ACFQ41_03690</name>
</gene>
<feature type="transmembrane region" description="Helical" evidence="1">
    <location>
        <begin position="6"/>
        <end position="23"/>
    </location>
</feature>
<feature type="transmembrane region" description="Helical" evidence="1">
    <location>
        <begin position="110"/>
        <end position="138"/>
    </location>
</feature>
<dbReference type="RefSeq" id="WP_204118785.1">
    <property type="nucleotide sequence ID" value="NZ_BOLV01000008.1"/>
</dbReference>
<comment type="caution">
    <text evidence="2">The sequence shown here is derived from an EMBL/GenBank/DDBJ whole genome shotgun (WGS) entry which is preliminary data.</text>
</comment>
<keyword evidence="1" id="KW-1133">Transmembrane helix</keyword>
<dbReference type="Proteomes" id="UP001597199">
    <property type="component" value="Unassembled WGS sequence"/>
</dbReference>
<keyword evidence="1" id="KW-0472">Membrane</keyword>
<feature type="transmembrane region" description="Helical" evidence="1">
    <location>
        <begin position="144"/>
        <end position="162"/>
    </location>
</feature>
<accession>A0ABW4BEB9</accession>
<feature type="transmembrane region" description="Helical" evidence="1">
    <location>
        <begin position="192"/>
        <end position="209"/>
    </location>
</feature>
<keyword evidence="1" id="KW-0812">Transmembrane</keyword>
<feature type="transmembrane region" description="Helical" evidence="1">
    <location>
        <begin position="169"/>
        <end position="186"/>
    </location>
</feature>
<keyword evidence="3" id="KW-1185">Reference proteome</keyword>
<protein>
    <submittedName>
        <fullName evidence="2">Uncharacterized protein</fullName>
    </submittedName>
</protein>
<dbReference type="EMBL" id="JBHTOA010000018">
    <property type="protein sequence ID" value="MFD1398403.1"/>
    <property type="molecule type" value="Genomic_DNA"/>
</dbReference>
<name>A0ABW4BEB9_9LACO</name>
<evidence type="ECO:0000313" key="3">
    <source>
        <dbReference type="Proteomes" id="UP001597199"/>
    </source>
</evidence>
<evidence type="ECO:0000256" key="1">
    <source>
        <dbReference type="SAM" id="Phobius"/>
    </source>
</evidence>
<sequence length="211" mass="22583">MTIKSLLAAVTAVIQIALLPLLLNPGVAFSGPLIALFALILVMAGLANFAKPLWWTIAALILAVISSSGNWTLLPLALAQIGLGLLLATQKMSPLLKASGWQLEVLFLQLLLSASITHGLTTTALIINCLFAALMLLLIWAERLPFAATIILLVAILGIGFWHQQFTLLFALIALACSGILTVRHWAKLPGVIAWTQIVLSALLYLVRLHG</sequence>
<feature type="transmembrane region" description="Helical" evidence="1">
    <location>
        <begin position="35"/>
        <end position="65"/>
    </location>
</feature>